<proteinExistence type="predicted"/>
<name>A0ABS7Q5C1_9ACTN</name>
<keyword evidence="5" id="KW-1185">Reference proteome</keyword>
<gene>
    <name evidence="4" type="ORF">K7862_08240</name>
</gene>
<dbReference type="Gene3D" id="3.20.20.80">
    <property type="entry name" value="Glycosidases"/>
    <property type="match status" value="1"/>
</dbReference>
<evidence type="ECO:0000256" key="1">
    <source>
        <dbReference type="SAM" id="MobiDB-lite"/>
    </source>
</evidence>
<keyword evidence="2" id="KW-0732">Signal</keyword>
<evidence type="ECO:0000259" key="3">
    <source>
        <dbReference type="Pfam" id="PF08924"/>
    </source>
</evidence>
<accession>A0ABS7Q5C1</accession>
<feature type="region of interest" description="Disordered" evidence="1">
    <location>
        <begin position="152"/>
        <end position="171"/>
    </location>
</feature>
<evidence type="ECO:0000313" key="4">
    <source>
        <dbReference type="EMBL" id="MBY8877620.1"/>
    </source>
</evidence>
<feature type="signal peptide" evidence="2">
    <location>
        <begin position="1"/>
        <end position="33"/>
    </location>
</feature>
<comment type="caution">
    <text evidence="4">The sequence shown here is derived from an EMBL/GenBank/DDBJ whole genome shotgun (WGS) entry which is preliminary data.</text>
</comment>
<feature type="chain" id="PRO_5045600787" evidence="2">
    <location>
        <begin position="34"/>
        <end position="312"/>
    </location>
</feature>
<protein>
    <submittedName>
        <fullName evidence="4">DUF1906 domain-containing protein</fullName>
    </submittedName>
</protein>
<evidence type="ECO:0000313" key="5">
    <source>
        <dbReference type="Proteomes" id="UP000778578"/>
    </source>
</evidence>
<organism evidence="4 5">
    <name type="scientific">Actinacidiphila acidipaludis</name>
    <dbReference type="NCBI Taxonomy" id="2873382"/>
    <lineage>
        <taxon>Bacteria</taxon>
        <taxon>Bacillati</taxon>
        <taxon>Actinomycetota</taxon>
        <taxon>Actinomycetes</taxon>
        <taxon>Kitasatosporales</taxon>
        <taxon>Streptomycetaceae</taxon>
        <taxon>Actinacidiphila</taxon>
    </lineage>
</organism>
<dbReference type="InterPro" id="IPR017853">
    <property type="entry name" value="GH"/>
</dbReference>
<dbReference type="InterPro" id="IPR015020">
    <property type="entry name" value="Rv2525c-like_Glyco_Hydro-like"/>
</dbReference>
<dbReference type="EMBL" id="JAINZZ010000006">
    <property type="protein sequence ID" value="MBY8877620.1"/>
    <property type="molecule type" value="Genomic_DNA"/>
</dbReference>
<evidence type="ECO:0000256" key="2">
    <source>
        <dbReference type="SAM" id="SignalP"/>
    </source>
</evidence>
<dbReference type="Proteomes" id="UP000778578">
    <property type="component" value="Unassembled WGS sequence"/>
</dbReference>
<dbReference type="RefSeq" id="WP_222961761.1">
    <property type="nucleotide sequence ID" value="NZ_JAINZZ010000006.1"/>
</dbReference>
<sequence>MTEKNRFARYLIAGALTLTGLLSPALGAPSALAAAPGHAVPERSSGSGASGGSVASATSFASGAPAHHRTAATRLFQGDGFDTCQAPDLDTMDAWRRNSSYRAVGVYFGGRARACSSQRNLTTDWVRQTTADGWNLLPIYVGSQAPCVEGSNKNPFRIDSSAPTSEGTHEGQDAIEAAQALGLQPGSPLYLDMEAYDINDSSCKATTLAYVQAWDKAVHAGGYLTGFYSSADSGVQHMDQARAAGYGDLPDVLWYGRWGVTPDLTSDPAISDTAWTPHARIHQYEGLVTETHGGRSLNIDRNAVDAPVAVVG</sequence>
<feature type="domain" description="Rv2525c-like glycoside hydrolase-like" evidence="3">
    <location>
        <begin position="94"/>
        <end position="304"/>
    </location>
</feature>
<reference evidence="4 5" key="1">
    <citation type="submission" date="2021-08" db="EMBL/GenBank/DDBJ databases">
        <title>WGS of actinomycetes from Thailand.</title>
        <authorList>
            <person name="Thawai C."/>
        </authorList>
    </citation>
    <scope>NUCLEOTIDE SEQUENCE [LARGE SCALE GENOMIC DNA]</scope>
    <source>
        <strain evidence="4 5">PLK6-54</strain>
    </source>
</reference>
<dbReference type="SUPFAM" id="SSF51445">
    <property type="entry name" value="(Trans)glycosidases"/>
    <property type="match status" value="1"/>
</dbReference>
<dbReference type="Pfam" id="PF08924">
    <property type="entry name" value="Rv2525c_GlyHyd-like"/>
    <property type="match status" value="1"/>
</dbReference>